<evidence type="ECO:0000256" key="2">
    <source>
        <dbReference type="RuleBase" id="RU004328"/>
    </source>
</evidence>
<evidence type="ECO:0000256" key="1">
    <source>
        <dbReference type="ARBA" id="ARBA00007469"/>
    </source>
</evidence>
<dbReference type="GO" id="GO:0033897">
    <property type="term" value="F:ribonuclease T2 activity"/>
    <property type="evidence" value="ECO:0007669"/>
    <property type="project" value="UniProtKB-EC"/>
</dbReference>
<dbReference type="PROSITE" id="PS00530">
    <property type="entry name" value="RNASE_T2_1"/>
    <property type="match status" value="1"/>
</dbReference>
<feature type="chain" id="PRO_5045335393" evidence="3">
    <location>
        <begin position="22"/>
        <end position="237"/>
    </location>
</feature>
<gene>
    <name evidence="4" type="ORF">ABID12_001322</name>
</gene>
<evidence type="ECO:0000313" key="4">
    <source>
        <dbReference type="EMBL" id="MET3599391.1"/>
    </source>
</evidence>
<evidence type="ECO:0000313" key="5">
    <source>
        <dbReference type="Proteomes" id="UP001549164"/>
    </source>
</evidence>
<keyword evidence="3" id="KW-0732">Signal</keyword>
<feature type="signal peptide" evidence="3">
    <location>
        <begin position="1"/>
        <end position="21"/>
    </location>
</feature>
<sequence length="237" mass="25110">MRVSAALLCLAAGLSATPALAGRTEALLAVSWQPAFCEGQPDRPECRSQSEDRFDARRFSLHGLWPMGDNYCAVDKSLRDMDAAGDWLDLPALDLETGTRAALETVMPGTQSGLQRHEWIKHGTCSGMTAEAYYARSLALLEDLNASAVADLVAENLGTYLSADAITAAFDTAFGPDAARRVKMKCRRDGDRTLITELTIGLGAGYGQDRSLADLIQSAGGTSFGCAGGIVDPAGFD</sequence>
<proteinExistence type="inferred from homology"/>
<dbReference type="InterPro" id="IPR001568">
    <property type="entry name" value="RNase_T2-like"/>
</dbReference>
<comment type="similarity">
    <text evidence="1 2">Belongs to the RNase T2 family.</text>
</comment>
<dbReference type="Gene3D" id="3.90.730.10">
    <property type="entry name" value="Ribonuclease T2-like"/>
    <property type="match status" value="1"/>
</dbReference>
<keyword evidence="4" id="KW-0456">Lyase</keyword>
<organism evidence="4 5">
    <name type="scientific">Martelella mangrovi</name>
    <dbReference type="NCBI Taxonomy" id="1397477"/>
    <lineage>
        <taxon>Bacteria</taxon>
        <taxon>Pseudomonadati</taxon>
        <taxon>Pseudomonadota</taxon>
        <taxon>Alphaproteobacteria</taxon>
        <taxon>Hyphomicrobiales</taxon>
        <taxon>Aurantimonadaceae</taxon>
        <taxon>Martelella</taxon>
    </lineage>
</organism>
<dbReference type="Proteomes" id="UP001549164">
    <property type="component" value="Unassembled WGS sequence"/>
</dbReference>
<dbReference type="EMBL" id="JBEPLY010000003">
    <property type="protein sequence ID" value="MET3599391.1"/>
    <property type="molecule type" value="Genomic_DNA"/>
</dbReference>
<reference evidence="4 5" key="1">
    <citation type="submission" date="2024-06" db="EMBL/GenBank/DDBJ databases">
        <title>Genomic Encyclopedia of Type Strains, Phase IV (KMG-IV): sequencing the most valuable type-strain genomes for metagenomic binning, comparative biology and taxonomic classification.</title>
        <authorList>
            <person name="Goeker M."/>
        </authorList>
    </citation>
    <scope>NUCLEOTIDE SEQUENCE [LARGE SCALE GENOMIC DNA]</scope>
    <source>
        <strain evidence="4 5">DSM 28102</strain>
    </source>
</reference>
<accession>A0ABV2I8Z7</accession>
<dbReference type="PROSITE" id="PS00531">
    <property type="entry name" value="RNASE_T2_2"/>
    <property type="match status" value="1"/>
</dbReference>
<dbReference type="PANTHER" id="PTHR11240">
    <property type="entry name" value="RIBONUCLEASE T2"/>
    <property type="match status" value="1"/>
</dbReference>
<protein>
    <submittedName>
        <fullName evidence="4">Ribonuclease T2</fullName>
        <ecNumber evidence="4">4.6.1.19</ecNumber>
    </submittedName>
</protein>
<comment type="caution">
    <text evidence="4">The sequence shown here is derived from an EMBL/GenBank/DDBJ whole genome shotgun (WGS) entry which is preliminary data.</text>
</comment>
<evidence type="ECO:0000256" key="3">
    <source>
        <dbReference type="SAM" id="SignalP"/>
    </source>
</evidence>
<dbReference type="EC" id="4.6.1.19" evidence="4"/>
<dbReference type="InterPro" id="IPR018188">
    <property type="entry name" value="RNase_T2_His_AS_1"/>
</dbReference>
<dbReference type="InterPro" id="IPR033130">
    <property type="entry name" value="RNase_T2_His_AS_2"/>
</dbReference>
<name>A0ABV2I8Z7_9HYPH</name>
<keyword evidence="5" id="KW-1185">Reference proteome</keyword>
<dbReference type="Pfam" id="PF00445">
    <property type="entry name" value="Ribonuclease_T2"/>
    <property type="match status" value="1"/>
</dbReference>
<dbReference type="InterPro" id="IPR036430">
    <property type="entry name" value="RNase_T2-like_sf"/>
</dbReference>
<dbReference type="SUPFAM" id="SSF55895">
    <property type="entry name" value="Ribonuclease Rh-like"/>
    <property type="match status" value="1"/>
</dbReference>
<dbReference type="PANTHER" id="PTHR11240:SF22">
    <property type="entry name" value="RIBONUCLEASE T2"/>
    <property type="match status" value="1"/>
</dbReference>